<gene>
    <name evidence="2" type="ORF">PR003_g7709</name>
</gene>
<feature type="region of interest" description="Disordered" evidence="1">
    <location>
        <begin position="58"/>
        <end position="82"/>
    </location>
</feature>
<feature type="compositionally biased region" description="Low complexity" evidence="1">
    <location>
        <begin position="63"/>
        <end position="76"/>
    </location>
</feature>
<dbReference type="AlphaFoldDB" id="A0A6A4FJ60"/>
<keyword evidence="3" id="KW-1185">Reference proteome</keyword>
<accession>A0A6A4FJ60</accession>
<evidence type="ECO:0000313" key="2">
    <source>
        <dbReference type="EMBL" id="KAE9345891.1"/>
    </source>
</evidence>
<sequence>MSTPLKALIQERLRAKMVCRRPDFDLDDEYEGDSGRLLRQPVDVTAFDVSSRGDDDEEVLLNTSARGSTSRRSSSTQPSYPIRLHTHIDPSAIAIRVCMTYLPVPSSSPGITADATTLTEFVSSSSNNCDMNRRPGEAT</sequence>
<comment type="caution">
    <text evidence="2">The sequence shown here is derived from an EMBL/GenBank/DDBJ whole genome shotgun (WGS) entry which is preliminary data.</text>
</comment>
<proteinExistence type="predicted"/>
<evidence type="ECO:0000256" key="1">
    <source>
        <dbReference type="SAM" id="MobiDB-lite"/>
    </source>
</evidence>
<dbReference type="EMBL" id="QXFT01000369">
    <property type="protein sequence ID" value="KAE9345891.1"/>
    <property type="molecule type" value="Genomic_DNA"/>
</dbReference>
<dbReference type="Proteomes" id="UP000434957">
    <property type="component" value="Unassembled WGS sequence"/>
</dbReference>
<reference evidence="2 3" key="1">
    <citation type="submission" date="2018-08" db="EMBL/GenBank/DDBJ databases">
        <title>Genomic investigation of the strawberry pathogen Phytophthora fragariae indicates pathogenicity is determined by transcriptional variation in three key races.</title>
        <authorList>
            <person name="Adams T.M."/>
            <person name="Armitage A.D."/>
            <person name="Sobczyk M.K."/>
            <person name="Bates H.J."/>
            <person name="Dunwell J.M."/>
            <person name="Nellist C.F."/>
            <person name="Harrison R.J."/>
        </authorList>
    </citation>
    <scope>NUCLEOTIDE SEQUENCE [LARGE SCALE GENOMIC DNA]</scope>
    <source>
        <strain evidence="2 3">SCRP333</strain>
    </source>
</reference>
<protein>
    <submittedName>
        <fullName evidence="2">Uncharacterized protein</fullName>
    </submittedName>
</protein>
<evidence type="ECO:0000313" key="3">
    <source>
        <dbReference type="Proteomes" id="UP000434957"/>
    </source>
</evidence>
<name>A0A6A4FJ60_9STRA</name>
<organism evidence="2 3">
    <name type="scientific">Phytophthora rubi</name>
    <dbReference type="NCBI Taxonomy" id="129364"/>
    <lineage>
        <taxon>Eukaryota</taxon>
        <taxon>Sar</taxon>
        <taxon>Stramenopiles</taxon>
        <taxon>Oomycota</taxon>
        <taxon>Peronosporomycetes</taxon>
        <taxon>Peronosporales</taxon>
        <taxon>Peronosporaceae</taxon>
        <taxon>Phytophthora</taxon>
    </lineage>
</organism>